<proteinExistence type="predicted"/>
<sequence length="200" mass="21861">MDDICAYLRQCADKAEEVDTKYLAELLAAGLNDETLCRSGTTENDIAQTVLFLSQQTTMSLDKVKQLMERVFRTNFDDMLAPKRPLDFLKRTAPTLSKKAVTSSAEGAKLRQRNLAKMTNEEYEAVAAKVQPTLVDNLADFAAQSGMVPPSPSPPPLRGHQRYSTFSARSTRPAAGDMVVPDRDAQSDSRAASCPTADKG</sequence>
<organism evidence="1 2">
    <name type="scientific">Linderina macrospora</name>
    <dbReference type="NCBI Taxonomy" id="4868"/>
    <lineage>
        <taxon>Eukaryota</taxon>
        <taxon>Fungi</taxon>
        <taxon>Fungi incertae sedis</taxon>
        <taxon>Zoopagomycota</taxon>
        <taxon>Kickxellomycotina</taxon>
        <taxon>Kickxellomycetes</taxon>
        <taxon>Kickxellales</taxon>
        <taxon>Kickxellaceae</taxon>
        <taxon>Linderina</taxon>
    </lineage>
</organism>
<name>A0ACC1J4T6_9FUNG</name>
<dbReference type="EMBL" id="JANBPW010003556">
    <property type="protein sequence ID" value="KAJ1937334.1"/>
    <property type="molecule type" value="Genomic_DNA"/>
</dbReference>
<accession>A0ACC1J4T6</accession>
<reference evidence="1" key="1">
    <citation type="submission" date="2022-07" db="EMBL/GenBank/DDBJ databases">
        <title>Phylogenomic reconstructions and comparative analyses of Kickxellomycotina fungi.</title>
        <authorList>
            <person name="Reynolds N.K."/>
            <person name="Stajich J.E."/>
            <person name="Barry K."/>
            <person name="Grigoriev I.V."/>
            <person name="Crous P."/>
            <person name="Smith M.E."/>
        </authorList>
    </citation>
    <scope>NUCLEOTIDE SEQUENCE</scope>
    <source>
        <strain evidence="1">NRRL 5244</strain>
    </source>
</reference>
<keyword evidence="2" id="KW-1185">Reference proteome</keyword>
<dbReference type="Proteomes" id="UP001150603">
    <property type="component" value="Unassembled WGS sequence"/>
</dbReference>
<evidence type="ECO:0000313" key="2">
    <source>
        <dbReference type="Proteomes" id="UP001150603"/>
    </source>
</evidence>
<evidence type="ECO:0000313" key="1">
    <source>
        <dbReference type="EMBL" id="KAJ1937334.1"/>
    </source>
</evidence>
<comment type="caution">
    <text evidence="1">The sequence shown here is derived from an EMBL/GenBank/DDBJ whole genome shotgun (WGS) entry which is preliminary data.</text>
</comment>
<gene>
    <name evidence="1" type="ORF">FBU59_004784</name>
</gene>
<protein>
    <submittedName>
        <fullName evidence="1">Uncharacterized protein</fullName>
    </submittedName>
</protein>